<feature type="region of interest" description="Disordered" evidence="1">
    <location>
        <begin position="1146"/>
        <end position="1165"/>
    </location>
</feature>
<reference evidence="2" key="1">
    <citation type="journal article" date="2020" name="Fungal Divers.">
        <title>Resolving the Mortierellaceae phylogeny through synthesis of multi-gene phylogenetics and phylogenomics.</title>
        <authorList>
            <person name="Vandepol N."/>
            <person name="Liber J."/>
            <person name="Desiro A."/>
            <person name="Na H."/>
            <person name="Kennedy M."/>
            <person name="Barry K."/>
            <person name="Grigoriev I.V."/>
            <person name="Miller A.N."/>
            <person name="O'Donnell K."/>
            <person name="Stajich J.E."/>
            <person name="Bonito G."/>
        </authorList>
    </citation>
    <scope>NUCLEOTIDE SEQUENCE</scope>
    <source>
        <strain evidence="2">KOD1015</strain>
    </source>
</reference>
<feature type="compositionally biased region" description="Low complexity" evidence="1">
    <location>
        <begin position="776"/>
        <end position="786"/>
    </location>
</feature>
<evidence type="ECO:0008006" key="4">
    <source>
        <dbReference type="Google" id="ProtNLM"/>
    </source>
</evidence>
<gene>
    <name evidence="2" type="ORF">BGW38_008105</name>
</gene>
<dbReference type="PANTHER" id="PTHR24113:SF15">
    <property type="entry name" value="NACHT DOMAIN-CONTAINING PROTEIN"/>
    <property type="match status" value="1"/>
</dbReference>
<feature type="compositionally biased region" description="Acidic residues" evidence="1">
    <location>
        <begin position="130"/>
        <end position="144"/>
    </location>
</feature>
<proteinExistence type="predicted"/>
<feature type="compositionally biased region" description="Polar residues" evidence="1">
    <location>
        <begin position="883"/>
        <end position="910"/>
    </location>
</feature>
<dbReference type="EMBL" id="JAABOA010000549">
    <property type="protein sequence ID" value="KAF9583919.1"/>
    <property type="molecule type" value="Genomic_DNA"/>
</dbReference>
<sequence>MIGTIHKEPSPDMTTIAPQDAIEQDDPLMHPSKNATTPDENPSVPLMAGDQLQSDGDHSDSENSFKETNGMPMLFDPLHSNSVTIETPTKHTTITDKDLTQPEQEEQSPDDMGDSLEDALSGRGTLEQQQQDDDSSPTAEEDSPSAEQGVQRQVEERLQSTLGVTAKPKLKRPPLRPVDLNEVPKRSILKRESAYPFTELPARNPLFKSQWLQSTVSKLAVMSGPAPPTAYTANQPSMFRKLVSQATAAAAGSPVPYASQPSHPNRQAPGQRPRPPNFSSDRPLSLLEGENNASSSSLLSDKSLKRVRFSVGQLTTEHIFHHDDAYESAEESEAPRSVQITTTVVPLQAKRPLTTSEGVVVDDNIYTAKEIQHYYLVACGNREEPPIERLVRDMRTAADRPLNPLLTTIDLAGELLPRKTLEPIADVLTLEFGLTHLILDDCGLEDDTLKMLLYSLLLTDTLTTLSLQDNRRIKATGIKYISVFVKKTKALKNLNISGIPMDKKATEFLAHALKIGRYGFGSRVEDLRMDRCGLRGNMLEVMAPSIRESNLRHLSIRSNRIGSTGGVWIGVMMRDYDDQPNKAVPINNEEQGFRRVFPGIANPELLKRIRGIESLDVSNNDLRQGADYIAQTLRRNMSLKTLVLAHNNMDPGRLVVLADALKLNIGLETLDITGNRVCGPVITVQLDLTGNDLVDIAGVMALSVSIRMNKSLTLLDMNVPPNDAEFARLSRDILKACISNMVDKTGTNAGMPSLDDMPTNTIFRQPPSPTANIPEQQQQQQQQQQQDPALTREEQQAQAPPSSQVQQHPLLLNQRKPMTVEDARWALLESVAGELYLTKETLNTTEKLLNREKNIRAEWLDRFYREYKGPAPELNERVPSPDSPQTQPNGHALEPQQQTAASEVTDTSNFSSPFDQKMIALLRGTTFRGPPQMEHLYHQCRRHQSNILSLLSRVDNERAIRELEVMNNLVNMFLQAYTSLFALPELPPHMISKRTNSLPPPPPLTPVGQPTDTTAGIVAVPEAEAADQPSVIDPILSSNTHLVDLDQTADTPESVAINGDPLMTEEPVGSFLLEDEDDLDDEVFTNDALLDVRRNNLLTSDLDEPELSIEEPVDESNTDEASTETKGYHGRGLKPTPLKTTTNLQVATSHESAERSPSSVNLASPLEKLRKAAEEEEGEILRRGRDILENDLEAESAEESMSGEELKIQILASGDDVSLSTA</sequence>
<dbReference type="Proteomes" id="UP000780801">
    <property type="component" value="Unassembled WGS sequence"/>
</dbReference>
<dbReference type="GO" id="GO:0031267">
    <property type="term" value="F:small GTPase binding"/>
    <property type="evidence" value="ECO:0007669"/>
    <property type="project" value="TreeGrafter"/>
</dbReference>
<dbReference type="OrthoDB" id="120976at2759"/>
<feature type="region of interest" description="Disordered" evidence="1">
    <location>
        <begin position="871"/>
        <end position="910"/>
    </location>
</feature>
<feature type="compositionally biased region" description="Acidic residues" evidence="1">
    <location>
        <begin position="103"/>
        <end position="117"/>
    </location>
</feature>
<feature type="compositionally biased region" description="Acidic residues" evidence="1">
    <location>
        <begin position="1103"/>
        <end position="1122"/>
    </location>
</feature>
<dbReference type="Pfam" id="PF13516">
    <property type="entry name" value="LRR_6"/>
    <property type="match status" value="1"/>
</dbReference>
<feature type="compositionally biased region" description="Basic and acidic residues" evidence="1">
    <location>
        <begin position="1"/>
        <end position="10"/>
    </location>
</feature>
<feature type="region of interest" description="Disordered" evidence="1">
    <location>
        <begin position="251"/>
        <end position="299"/>
    </location>
</feature>
<dbReference type="GO" id="GO:0005634">
    <property type="term" value="C:nucleus"/>
    <property type="evidence" value="ECO:0007669"/>
    <property type="project" value="TreeGrafter"/>
</dbReference>
<feature type="compositionally biased region" description="Low complexity" evidence="1">
    <location>
        <begin position="796"/>
        <end position="807"/>
    </location>
</feature>
<dbReference type="SUPFAM" id="SSF52047">
    <property type="entry name" value="RNI-like"/>
    <property type="match status" value="1"/>
</dbReference>
<dbReference type="AlphaFoldDB" id="A0A9P6FYP8"/>
<feature type="region of interest" description="Disordered" evidence="1">
    <location>
        <begin position="1"/>
        <end position="178"/>
    </location>
</feature>
<evidence type="ECO:0000313" key="3">
    <source>
        <dbReference type="Proteomes" id="UP000780801"/>
    </source>
</evidence>
<dbReference type="InterPro" id="IPR001611">
    <property type="entry name" value="Leu-rich_rpt"/>
</dbReference>
<accession>A0A9P6FYP8</accession>
<dbReference type="Gene3D" id="3.80.10.10">
    <property type="entry name" value="Ribonuclease Inhibitor"/>
    <property type="match status" value="1"/>
</dbReference>
<dbReference type="PANTHER" id="PTHR24113">
    <property type="entry name" value="RAN GTPASE-ACTIVATING PROTEIN 1"/>
    <property type="match status" value="1"/>
</dbReference>
<organism evidence="2 3">
    <name type="scientific">Lunasporangiospora selenospora</name>
    <dbReference type="NCBI Taxonomy" id="979761"/>
    <lineage>
        <taxon>Eukaryota</taxon>
        <taxon>Fungi</taxon>
        <taxon>Fungi incertae sedis</taxon>
        <taxon>Mucoromycota</taxon>
        <taxon>Mortierellomycotina</taxon>
        <taxon>Mortierellomycetes</taxon>
        <taxon>Mortierellales</taxon>
        <taxon>Mortierellaceae</taxon>
        <taxon>Lunasporangiospora</taxon>
    </lineage>
</organism>
<keyword evidence="3" id="KW-1185">Reference proteome</keyword>
<feature type="region of interest" description="Disordered" evidence="1">
    <location>
        <begin position="745"/>
        <end position="809"/>
    </location>
</feature>
<feature type="compositionally biased region" description="Basic and acidic residues" evidence="1">
    <location>
        <begin position="55"/>
        <end position="65"/>
    </location>
</feature>
<dbReference type="InterPro" id="IPR027038">
    <property type="entry name" value="RanGap"/>
</dbReference>
<comment type="caution">
    <text evidence="2">The sequence shown here is derived from an EMBL/GenBank/DDBJ whole genome shotgun (WGS) entry which is preliminary data.</text>
</comment>
<protein>
    <recommendedName>
        <fullName evidence="4">RNI-like protein</fullName>
    </recommendedName>
</protein>
<name>A0A9P6FYP8_9FUNG</name>
<dbReference type="GO" id="GO:0005829">
    <property type="term" value="C:cytosol"/>
    <property type="evidence" value="ECO:0007669"/>
    <property type="project" value="TreeGrafter"/>
</dbReference>
<feature type="region of interest" description="Disordered" evidence="1">
    <location>
        <begin position="1103"/>
        <end position="1140"/>
    </location>
</feature>
<dbReference type="InterPro" id="IPR032675">
    <property type="entry name" value="LRR_dom_sf"/>
</dbReference>
<dbReference type="GO" id="GO:0005096">
    <property type="term" value="F:GTPase activator activity"/>
    <property type="evidence" value="ECO:0007669"/>
    <property type="project" value="InterPro"/>
</dbReference>
<feature type="compositionally biased region" description="Polar residues" evidence="1">
    <location>
        <begin position="1146"/>
        <end position="1162"/>
    </location>
</feature>
<dbReference type="GO" id="GO:0006913">
    <property type="term" value="P:nucleocytoplasmic transport"/>
    <property type="evidence" value="ECO:0007669"/>
    <property type="project" value="TreeGrafter"/>
</dbReference>
<evidence type="ECO:0000313" key="2">
    <source>
        <dbReference type="EMBL" id="KAF9583919.1"/>
    </source>
</evidence>
<dbReference type="GO" id="GO:0048471">
    <property type="term" value="C:perinuclear region of cytoplasm"/>
    <property type="evidence" value="ECO:0007669"/>
    <property type="project" value="TreeGrafter"/>
</dbReference>
<feature type="compositionally biased region" description="Low complexity" evidence="1">
    <location>
        <begin position="284"/>
        <end position="299"/>
    </location>
</feature>
<evidence type="ECO:0000256" key="1">
    <source>
        <dbReference type="SAM" id="MobiDB-lite"/>
    </source>
</evidence>